<evidence type="ECO:0000313" key="10">
    <source>
        <dbReference type="EMBL" id="GED99125.1"/>
    </source>
</evidence>
<dbReference type="InterPro" id="IPR000550">
    <property type="entry name" value="Hppk"/>
</dbReference>
<reference evidence="11" key="1">
    <citation type="submission" date="2019-06" db="EMBL/GenBank/DDBJ databases">
        <title>Gordonia isolated from sludge of a wastewater treatment plant.</title>
        <authorList>
            <person name="Tamura T."/>
            <person name="Aoyama K."/>
            <person name="Kang Y."/>
            <person name="Saito S."/>
            <person name="Akiyama N."/>
            <person name="Yazawa K."/>
            <person name="Gonoi T."/>
            <person name="Mikami Y."/>
        </authorList>
    </citation>
    <scope>NUCLEOTIDE SEQUENCE [LARGE SCALE GENOMIC DNA]</scope>
    <source>
        <strain evidence="11">NBRC 107697</strain>
    </source>
</reference>
<evidence type="ECO:0000256" key="3">
    <source>
        <dbReference type="ARBA" id="ARBA00013253"/>
    </source>
</evidence>
<dbReference type="GO" id="GO:0046654">
    <property type="term" value="P:tetrahydrofolate biosynthetic process"/>
    <property type="evidence" value="ECO:0007669"/>
    <property type="project" value="UniProtKB-UniPathway"/>
</dbReference>
<dbReference type="GO" id="GO:0016301">
    <property type="term" value="F:kinase activity"/>
    <property type="evidence" value="ECO:0007669"/>
    <property type="project" value="UniProtKB-KW"/>
</dbReference>
<protein>
    <recommendedName>
        <fullName evidence="3">2-amino-4-hydroxy-6-hydroxymethyldihydropteridine diphosphokinase</fullName>
        <ecNumber evidence="3">2.7.6.3</ecNumber>
    </recommendedName>
</protein>
<dbReference type="NCBIfam" id="TIGR01498">
    <property type="entry name" value="folK"/>
    <property type="match status" value="1"/>
</dbReference>
<dbReference type="EMBL" id="BJOU01000017">
    <property type="protein sequence ID" value="GED99125.1"/>
    <property type="molecule type" value="Genomic_DNA"/>
</dbReference>
<comment type="catalytic activity">
    <reaction evidence="1">
        <text>6-hydroxymethyl-7,8-dihydropterin + ATP = (7,8-dihydropterin-6-yl)methyl diphosphate + AMP + H(+)</text>
        <dbReference type="Rhea" id="RHEA:11412"/>
        <dbReference type="ChEBI" id="CHEBI:15378"/>
        <dbReference type="ChEBI" id="CHEBI:30616"/>
        <dbReference type="ChEBI" id="CHEBI:44841"/>
        <dbReference type="ChEBI" id="CHEBI:72950"/>
        <dbReference type="ChEBI" id="CHEBI:456215"/>
        <dbReference type="EC" id="2.7.6.3"/>
    </reaction>
</comment>
<evidence type="ECO:0000256" key="8">
    <source>
        <dbReference type="ARBA" id="ARBA00022909"/>
    </source>
</evidence>
<gene>
    <name evidence="10" type="ORF">nbrc107697_31640</name>
</gene>
<proteinExistence type="predicted"/>
<dbReference type="PANTHER" id="PTHR43071">
    <property type="entry name" value="2-AMINO-4-HYDROXY-6-HYDROXYMETHYLDIHYDROPTERIDINE PYROPHOSPHOKINASE"/>
    <property type="match status" value="1"/>
</dbReference>
<name>A0A7I9V147_9ACTN</name>
<evidence type="ECO:0000256" key="5">
    <source>
        <dbReference type="ARBA" id="ARBA00022741"/>
    </source>
</evidence>
<accession>A0A7I9V147</accession>
<comment type="caution">
    <text evidence="10">The sequence shown here is derived from an EMBL/GenBank/DDBJ whole genome shotgun (WGS) entry which is preliminary data.</text>
</comment>
<feature type="domain" description="7,8-dihydro-6-hydroxymethylpterin-pyrophosphokinase" evidence="9">
    <location>
        <begin position="87"/>
        <end position="98"/>
    </location>
</feature>
<dbReference type="EC" id="2.7.6.3" evidence="3"/>
<dbReference type="GO" id="GO:0005524">
    <property type="term" value="F:ATP binding"/>
    <property type="evidence" value="ECO:0007669"/>
    <property type="project" value="UniProtKB-KW"/>
</dbReference>
<dbReference type="GO" id="GO:0003848">
    <property type="term" value="F:2-amino-4-hydroxy-6-hydroxymethyldihydropteridine diphosphokinase activity"/>
    <property type="evidence" value="ECO:0007669"/>
    <property type="project" value="UniProtKB-EC"/>
</dbReference>
<dbReference type="AlphaFoldDB" id="A0A7I9V147"/>
<evidence type="ECO:0000313" key="11">
    <source>
        <dbReference type="Proteomes" id="UP000444980"/>
    </source>
</evidence>
<evidence type="ECO:0000259" key="9">
    <source>
        <dbReference type="PROSITE" id="PS00794"/>
    </source>
</evidence>
<organism evidence="10 11">
    <name type="scientific">Gordonia crocea</name>
    <dbReference type="NCBI Taxonomy" id="589162"/>
    <lineage>
        <taxon>Bacteria</taxon>
        <taxon>Bacillati</taxon>
        <taxon>Actinomycetota</taxon>
        <taxon>Actinomycetes</taxon>
        <taxon>Mycobacteriales</taxon>
        <taxon>Gordoniaceae</taxon>
        <taxon>Gordonia</taxon>
    </lineage>
</organism>
<evidence type="ECO:0000256" key="1">
    <source>
        <dbReference type="ARBA" id="ARBA00000198"/>
    </source>
</evidence>
<evidence type="ECO:0000256" key="6">
    <source>
        <dbReference type="ARBA" id="ARBA00022777"/>
    </source>
</evidence>
<comment type="pathway">
    <text evidence="2">Cofactor biosynthesis; tetrahydrofolate biosynthesis; 2-amino-4-hydroxy-6-hydroxymethyl-7,8-dihydropteridine diphosphate from 7,8-dihydroneopterin triphosphate: step 4/4.</text>
</comment>
<dbReference type="OrthoDB" id="9808041at2"/>
<dbReference type="InterPro" id="IPR035907">
    <property type="entry name" value="Hppk_sf"/>
</dbReference>
<dbReference type="PANTHER" id="PTHR43071:SF1">
    <property type="entry name" value="2-AMINO-4-HYDROXY-6-HYDROXYMETHYLDIHYDROPTERIDINE PYROPHOSPHOKINASE"/>
    <property type="match status" value="1"/>
</dbReference>
<dbReference type="Proteomes" id="UP000444980">
    <property type="component" value="Unassembled WGS sequence"/>
</dbReference>
<keyword evidence="8" id="KW-0289">Folate biosynthesis</keyword>
<keyword evidence="4" id="KW-0808">Transferase</keyword>
<evidence type="ECO:0000256" key="4">
    <source>
        <dbReference type="ARBA" id="ARBA00022679"/>
    </source>
</evidence>
<evidence type="ECO:0000256" key="7">
    <source>
        <dbReference type="ARBA" id="ARBA00022840"/>
    </source>
</evidence>
<keyword evidence="5" id="KW-0547">Nucleotide-binding</keyword>
<evidence type="ECO:0000256" key="2">
    <source>
        <dbReference type="ARBA" id="ARBA00005051"/>
    </source>
</evidence>
<dbReference type="CDD" id="cd00483">
    <property type="entry name" value="HPPK"/>
    <property type="match status" value="1"/>
</dbReference>
<dbReference type="PROSITE" id="PS00794">
    <property type="entry name" value="HPPK"/>
    <property type="match status" value="1"/>
</dbReference>
<dbReference type="SUPFAM" id="SSF55083">
    <property type="entry name" value="6-hydroxymethyl-7,8-dihydropterin pyrophosphokinase, HPPK"/>
    <property type="match status" value="1"/>
</dbReference>
<sequence>MSTAVLSAGSNLGDRLGHLAGVVEGFSAGSDRVLAVSPVYVTPPWGPVAQDDFYNITLIVAGDRDGLSWLRRGAELEAAADRRREVRWGPRTLDVDVVAVRDDEGNPLFSATEELILPHPRAHERGFVLIPWLAADPAAVLDRPDGSTAVADLVAALGPDERAGIDILDTEVPWARGPVR</sequence>
<dbReference type="UniPathway" id="UPA00077">
    <property type="reaction ID" value="UER00155"/>
</dbReference>
<dbReference type="Gene3D" id="3.30.70.560">
    <property type="entry name" value="7,8-Dihydro-6-hydroxymethylpterin-pyrophosphokinase HPPK"/>
    <property type="match status" value="1"/>
</dbReference>
<dbReference type="Pfam" id="PF01288">
    <property type="entry name" value="HPPK"/>
    <property type="match status" value="1"/>
</dbReference>
<dbReference type="GO" id="GO:0046656">
    <property type="term" value="P:folic acid biosynthetic process"/>
    <property type="evidence" value="ECO:0007669"/>
    <property type="project" value="UniProtKB-KW"/>
</dbReference>
<keyword evidence="6 10" id="KW-0418">Kinase</keyword>
<keyword evidence="11" id="KW-1185">Reference proteome</keyword>
<keyword evidence="7" id="KW-0067">ATP-binding</keyword>
<dbReference type="RefSeq" id="WP_161928441.1">
    <property type="nucleotide sequence ID" value="NZ_BJOU01000017.1"/>
</dbReference>